<dbReference type="SUPFAM" id="SSF47781">
    <property type="entry name" value="RuvA domain 2-like"/>
    <property type="match status" value="1"/>
</dbReference>
<dbReference type="Gene3D" id="1.10.150.310">
    <property type="entry name" value="Tex RuvX-like domain-like"/>
    <property type="match status" value="1"/>
</dbReference>
<feature type="domain" description="Helix-hairpin-helix DNA-binding motif class 1" evidence="2">
    <location>
        <begin position="148"/>
        <end position="167"/>
    </location>
</feature>
<feature type="compositionally biased region" description="Basic and acidic residues" evidence="1">
    <location>
        <begin position="116"/>
        <end position="126"/>
    </location>
</feature>
<dbReference type="NCBIfam" id="TIGR00426">
    <property type="entry name" value="competence protein ComEA helix-hairpin-helix repeat region"/>
    <property type="match status" value="1"/>
</dbReference>
<dbReference type="Pfam" id="PF10531">
    <property type="entry name" value="SLBB"/>
    <property type="match status" value="1"/>
</dbReference>
<dbReference type="Proteomes" id="UP000635828">
    <property type="component" value="Unassembled WGS sequence"/>
</dbReference>
<dbReference type="InterPro" id="IPR010994">
    <property type="entry name" value="RuvA_2-like"/>
</dbReference>
<organism evidence="3 4">
    <name type="scientific">Anaerostipes hominis</name>
    <name type="common">ex Liu et al. 2021</name>
    <dbReference type="NCBI Taxonomy" id="2763018"/>
    <lineage>
        <taxon>Bacteria</taxon>
        <taxon>Bacillati</taxon>
        <taxon>Bacillota</taxon>
        <taxon>Clostridia</taxon>
        <taxon>Lachnospirales</taxon>
        <taxon>Lachnospiraceae</taxon>
        <taxon>Anaerostipes</taxon>
    </lineage>
</organism>
<dbReference type="Pfam" id="PF12836">
    <property type="entry name" value="HHH_3"/>
    <property type="match status" value="1"/>
</dbReference>
<feature type="region of interest" description="Disordered" evidence="1">
    <location>
        <begin position="116"/>
        <end position="138"/>
    </location>
</feature>
<dbReference type="InterPro" id="IPR051675">
    <property type="entry name" value="Endo/Exo/Phosphatase_dom_1"/>
</dbReference>
<evidence type="ECO:0000259" key="2">
    <source>
        <dbReference type="SMART" id="SM00278"/>
    </source>
</evidence>
<dbReference type="PANTHER" id="PTHR21180">
    <property type="entry name" value="ENDONUCLEASE/EXONUCLEASE/PHOSPHATASE FAMILY DOMAIN-CONTAINING PROTEIN 1"/>
    <property type="match status" value="1"/>
</dbReference>
<gene>
    <name evidence="3" type="ORF">H8S22_09280</name>
</gene>
<accession>A0ABR7FRF4</accession>
<dbReference type="PANTHER" id="PTHR21180:SF32">
    <property type="entry name" value="ENDONUCLEASE_EXONUCLEASE_PHOSPHATASE FAMILY DOMAIN-CONTAINING PROTEIN 1"/>
    <property type="match status" value="1"/>
</dbReference>
<dbReference type="InterPro" id="IPR003583">
    <property type="entry name" value="Hlx-hairpin-Hlx_DNA-bd_motif"/>
</dbReference>
<evidence type="ECO:0000256" key="1">
    <source>
        <dbReference type="SAM" id="MobiDB-lite"/>
    </source>
</evidence>
<protein>
    <submittedName>
        <fullName evidence="3">Helix-hairpin-helix domain-containing protein</fullName>
    </submittedName>
</protein>
<evidence type="ECO:0000313" key="3">
    <source>
        <dbReference type="EMBL" id="MBC5677788.1"/>
    </source>
</evidence>
<comment type="caution">
    <text evidence="3">The sequence shown here is derived from an EMBL/GenBank/DDBJ whole genome shotgun (WGS) entry which is preliminary data.</text>
</comment>
<evidence type="ECO:0000313" key="4">
    <source>
        <dbReference type="Proteomes" id="UP000635828"/>
    </source>
</evidence>
<reference evidence="3 4" key="1">
    <citation type="submission" date="2020-08" db="EMBL/GenBank/DDBJ databases">
        <title>Genome public.</title>
        <authorList>
            <person name="Liu C."/>
            <person name="Sun Q."/>
        </authorList>
    </citation>
    <scope>NUCLEOTIDE SEQUENCE [LARGE SCALE GENOMIC DNA]</scope>
    <source>
        <strain evidence="3 4">NSJ-7</strain>
    </source>
</reference>
<dbReference type="SMART" id="SM00278">
    <property type="entry name" value="HhH1"/>
    <property type="match status" value="2"/>
</dbReference>
<dbReference type="Gene3D" id="3.10.560.10">
    <property type="entry name" value="Outer membrane lipoprotein wza domain like"/>
    <property type="match status" value="1"/>
</dbReference>
<dbReference type="EMBL" id="JACOOS010000009">
    <property type="protein sequence ID" value="MBC5677788.1"/>
    <property type="molecule type" value="Genomic_DNA"/>
</dbReference>
<feature type="domain" description="Helix-hairpin-helix DNA-binding motif class 1" evidence="2">
    <location>
        <begin position="178"/>
        <end position="197"/>
    </location>
</feature>
<proteinExistence type="predicted"/>
<name>A0ABR7FRF4_9FIRM</name>
<sequence length="200" mass="21847">MALCTVKEVLRLYRAKKLCMTGILLLAFCAAGCTQKSGMQIKDGSEPRKTEEASEKEKICVYVCGSVKKPGVYELPEDARIVSAIALAGGFTKDASAEDVNQAERIKDGQQIYVPSKKEAGKKRDTSSQTGVSGAQDKRVNLNSASREELMTLTGIGEAKASDIISYREENGGFEKPEDIMKIRGIKQGIYRKIKDMITV</sequence>
<keyword evidence="4" id="KW-1185">Reference proteome</keyword>
<dbReference type="InterPro" id="IPR004509">
    <property type="entry name" value="Competence_ComEA_HhH"/>
</dbReference>
<dbReference type="InterPro" id="IPR019554">
    <property type="entry name" value="Soluble_ligand-bd"/>
</dbReference>